<dbReference type="GO" id="GO:0046872">
    <property type="term" value="F:metal ion binding"/>
    <property type="evidence" value="ECO:0007669"/>
    <property type="project" value="UniProtKB-KW"/>
</dbReference>
<dbReference type="SUPFAM" id="SSF55186">
    <property type="entry name" value="ThrRS/AlaRS common domain"/>
    <property type="match status" value="1"/>
</dbReference>
<comment type="subcellular location">
    <subcellularLocation>
        <location evidence="2">Cytoplasm</location>
    </subcellularLocation>
</comment>
<dbReference type="STRING" id="526227.Mesil_0730"/>
<keyword evidence="6" id="KW-0030">Aminoacyl-tRNA synthetase</keyword>
<dbReference type="GO" id="GO:0002161">
    <property type="term" value="F:aminoacyl-tRNA deacylase activity"/>
    <property type="evidence" value="ECO:0007669"/>
    <property type="project" value="UniProtKB-ARBA"/>
</dbReference>
<dbReference type="GO" id="GO:0004813">
    <property type="term" value="F:alanine-tRNA ligase activity"/>
    <property type="evidence" value="ECO:0007669"/>
    <property type="project" value="InterPro"/>
</dbReference>
<dbReference type="PANTHER" id="PTHR43462:SF1">
    <property type="entry name" value="ALANYL-TRNA EDITING PROTEIN AARSD1"/>
    <property type="match status" value="1"/>
</dbReference>
<dbReference type="InterPro" id="IPR012947">
    <property type="entry name" value="tRNA_SAD"/>
</dbReference>
<feature type="domain" description="Alanyl-transfer RNA synthetases family profile" evidence="5">
    <location>
        <begin position="1"/>
        <end position="245"/>
    </location>
</feature>
<keyword evidence="6" id="KW-0436">Ligase</keyword>
<evidence type="ECO:0000256" key="2">
    <source>
        <dbReference type="ARBA" id="ARBA00004496"/>
    </source>
</evidence>
<dbReference type="GO" id="GO:0005524">
    <property type="term" value="F:ATP binding"/>
    <property type="evidence" value="ECO:0007669"/>
    <property type="project" value="InterPro"/>
</dbReference>
<comment type="cofactor">
    <cofactor evidence="1">
        <name>Zn(2+)</name>
        <dbReference type="ChEBI" id="CHEBI:29105"/>
    </cofactor>
</comment>
<accession>D7BB84</accession>
<sequence>MRLYHEFPYESRFTARVLRAWSEGGKHYAVLDQTLFYPTAGGQANDTGTLDGVRVVDVREASFRGEGGVDGKAKGEVVHVLEAPLPEGQEVQGELDWTRRYRHMQRHTAEHTLAQAFWRAAGWETLAVNMSGPVCTIDFSGEPNPATIQQAEALANWAVYANTPVKTFWLEDSEVGSYPLRRAPKVSGRIRIVEIEGWDMVACGGTHVARTGEAGPIKIVKYERYKGGTRVYFMAGWEALETFHQEHAILTRVAEKFSAHYLEVEKPIHNLRDEFFRLKGENHALKEELAERVMRELLAEFPEHTIFAQVPAVVIEAVGKRLAEWPNVLALLVAPGEGKARFVLTKHHSRPEDLQAIWKEVLEPLGAKGGGALVKLGVLPSGAVHAALEGFKKKVNPR</sequence>
<dbReference type="GO" id="GO:0003676">
    <property type="term" value="F:nucleic acid binding"/>
    <property type="evidence" value="ECO:0007669"/>
    <property type="project" value="InterPro"/>
</dbReference>
<dbReference type="InterPro" id="IPR009000">
    <property type="entry name" value="Transl_B-barrel_sf"/>
</dbReference>
<dbReference type="HOGENOM" id="CLU_004485_7_2_0"/>
<dbReference type="SUPFAM" id="SSF50447">
    <property type="entry name" value="Translation proteins"/>
    <property type="match status" value="1"/>
</dbReference>
<dbReference type="InterPro" id="IPR018163">
    <property type="entry name" value="Thr/Ala-tRNA-synth_IIc_edit"/>
</dbReference>
<dbReference type="InterPro" id="IPR051335">
    <property type="entry name" value="Alanyl-tRNA_Editing_Enzymes"/>
</dbReference>
<dbReference type="PROSITE" id="PS50860">
    <property type="entry name" value="AA_TRNA_LIGASE_II_ALA"/>
    <property type="match status" value="1"/>
</dbReference>
<reference evidence="6 7" key="1">
    <citation type="journal article" date="2010" name="Stand. Genomic Sci.">
        <title>Complete genome sequence of Meiothermus silvanus type strain (VI-R2).</title>
        <authorList>
            <person name="Sikorski J."/>
            <person name="Tindall B.J."/>
            <person name="Lowry S."/>
            <person name="Lucas S."/>
            <person name="Nolan M."/>
            <person name="Copeland A."/>
            <person name="Glavina Del Rio T."/>
            <person name="Tice H."/>
            <person name="Cheng J.F."/>
            <person name="Han C."/>
            <person name="Pitluck S."/>
            <person name="Liolios K."/>
            <person name="Ivanova N."/>
            <person name="Mavromatis K."/>
            <person name="Mikhailova N."/>
            <person name="Pati A."/>
            <person name="Goodwin L."/>
            <person name="Chen A."/>
            <person name="Palaniappan K."/>
            <person name="Land M."/>
            <person name="Hauser L."/>
            <person name="Chang Y.J."/>
            <person name="Jeffries C.D."/>
            <person name="Rohde M."/>
            <person name="Goker M."/>
            <person name="Woyke T."/>
            <person name="Bristow J."/>
            <person name="Eisen J.A."/>
            <person name="Markowitz V."/>
            <person name="Hugenholtz P."/>
            <person name="Kyrpides N.C."/>
            <person name="Klenk H.P."/>
            <person name="Lapidus A."/>
        </authorList>
    </citation>
    <scope>NUCLEOTIDE SEQUENCE [LARGE SCALE GENOMIC DNA]</scope>
    <source>
        <strain evidence="7">ATCC 700542 / DSM 9946 / VI-R2</strain>
    </source>
</reference>
<evidence type="ECO:0000313" key="7">
    <source>
        <dbReference type="Proteomes" id="UP000001916"/>
    </source>
</evidence>
<dbReference type="OrthoDB" id="9812949at2"/>
<evidence type="ECO:0000256" key="4">
    <source>
        <dbReference type="ARBA" id="ARBA00022833"/>
    </source>
</evidence>
<dbReference type="InterPro" id="IPR018165">
    <property type="entry name" value="Ala-tRNA-synth_IIc_core"/>
</dbReference>
<dbReference type="Gene3D" id="3.30.980.10">
    <property type="entry name" value="Threonyl-trna Synthetase, Chain A, domain 2"/>
    <property type="match status" value="1"/>
</dbReference>
<dbReference type="SMART" id="SM00863">
    <property type="entry name" value="tRNA_SAD"/>
    <property type="match status" value="1"/>
</dbReference>
<dbReference type="EMBL" id="CP002042">
    <property type="protein sequence ID" value="ADH62644.1"/>
    <property type="molecule type" value="Genomic_DNA"/>
</dbReference>
<evidence type="ECO:0000259" key="5">
    <source>
        <dbReference type="PROSITE" id="PS50860"/>
    </source>
</evidence>
<dbReference type="Pfam" id="PF07973">
    <property type="entry name" value="tRNA_SAD"/>
    <property type="match status" value="1"/>
</dbReference>
<name>D7BB84_ALLS1</name>
<gene>
    <name evidence="6" type="ordered locus">Mesil_0730</name>
</gene>
<dbReference type="KEGG" id="msv:Mesil_0730"/>
<dbReference type="PANTHER" id="PTHR43462">
    <property type="entry name" value="ALANYL-TRNA EDITING PROTEIN"/>
    <property type="match status" value="1"/>
</dbReference>
<dbReference type="eggNOG" id="COG2872">
    <property type="taxonomic scope" value="Bacteria"/>
</dbReference>
<dbReference type="Gene3D" id="2.40.30.130">
    <property type="match status" value="1"/>
</dbReference>
<evidence type="ECO:0000256" key="1">
    <source>
        <dbReference type="ARBA" id="ARBA00001947"/>
    </source>
</evidence>
<dbReference type="AlphaFoldDB" id="D7BB84"/>
<dbReference type="Proteomes" id="UP000001916">
    <property type="component" value="Chromosome"/>
</dbReference>
<keyword evidence="4" id="KW-0862">Zinc</keyword>
<proteinExistence type="predicted"/>
<evidence type="ECO:0000256" key="3">
    <source>
        <dbReference type="ARBA" id="ARBA00022723"/>
    </source>
</evidence>
<keyword evidence="3" id="KW-0479">Metal-binding</keyword>
<dbReference type="GO" id="GO:0005737">
    <property type="term" value="C:cytoplasm"/>
    <property type="evidence" value="ECO:0007669"/>
    <property type="project" value="UniProtKB-SubCell"/>
</dbReference>
<dbReference type="GO" id="GO:0006419">
    <property type="term" value="P:alanyl-tRNA aminoacylation"/>
    <property type="evidence" value="ECO:0007669"/>
    <property type="project" value="InterPro"/>
</dbReference>
<keyword evidence="7" id="KW-1185">Reference proteome</keyword>
<dbReference type="RefSeq" id="WP_013157233.1">
    <property type="nucleotide sequence ID" value="NC_014212.1"/>
</dbReference>
<protein>
    <submittedName>
        <fullName evidence="6">Threonyl/alanyl tRNA synthetase SAD</fullName>
    </submittedName>
</protein>
<organism evidence="6 7">
    <name type="scientific">Allomeiothermus silvanus (strain ATCC 700542 / DSM 9946 / NBRC 106475 / NCIMB 13440 / VI-R2)</name>
    <name type="common">Thermus silvanus</name>
    <dbReference type="NCBI Taxonomy" id="526227"/>
    <lineage>
        <taxon>Bacteria</taxon>
        <taxon>Thermotogati</taxon>
        <taxon>Deinococcota</taxon>
        <taxon>Deinococci</taxon>
        <taxon>Thermales</taxon>
        <taxon>Thermaceae</taxon>
        <taxon>Allomeiothermus</taxon>
    </lineage>
</organism>
<evidence type="ECO:0000313" key="6">
    <source>
        <dbReference type="EMBL" id="ADH62644.1"/>
    </source>
</evidence>